<dbReference type="EC" id="3.1.1.61" evidence="5"/>
<dbReference type="Gene3D" id="3.40.50.2300">
    <property type="match status" value="1"/>
</dbReference>
<evidence type="ECO:0000256" key="2">
    <source>
        <dbReference type="ARBA" id="ARBA00022500"/>
    </source>
</evidence>
<dbReference type="AlphaFoldDB" id="A0AA46E0E9"/>
<dbReference type="EC" id="3.5.1.44" evidence="5"/>
<keyword evidence="1 5" id="KW-0963">Cytoplasm</keyword>
<comment type="catalytic activity">
    <reaction evidence="4 5">
        <text>[protein]-L-glutamate 5-O-methyl ester + H2O = L-glutamyl-[protein] + methanol + H(+)</text>
        <dbReference type="Rhea" id="RHEA:23236"/>
        <dbReference type="Rhea" id="RHEA-COMP:10208"/>
        <dbReference type="Rhea" id="RHEA-COMP:10311"/>
        <dbReference type="ChEBI" id="CHEBI:15377"/>
        <dbReference type="ChEBI" id="CHEBI:15378"/>
        <dbReference type="ChEBI" id="CHEBI:17790"/>
        <dbReference type="ChEBI" id="CHEBI:29973"/>
        <dbReference type="ChEBI" id="CHEBI:82795"/>
        <dbReference type="EC" id="3.1.1.61"/>
    </reaction>
</comment>
<dbReference type="CDD" id="cd16432">
    <property type="entry name" value="CheB_Rec"/>
    <property type="match status" value="1"/>
</dbReference>
<feature type="domain" description="Response regulatory" evidence="8">
    <location>
        <begin position="5"/>
        <end position="122"/>
    </location>
</feature>
<accession>A0AA46E0E9</accession>
<evidence type="ECO:0000256" key="6">
    <source>
        <dbReference type="PROSITE-ProRule" id="PRU00050"/>
    </source>
</evidence>
<dbReference type="InterPro" id="IPR000673">
    <property type="entry name" value="Sig_transdc_resp-reg_Me-estase"/>
</dbReference>
<evidence type="ECO:0000313" key="10">
    <source>
        <dbReference type="EMBL" id="TDT72515.1"/>
    </source>
</evidence>
<dbReference type="Pfam" id="PF01339">
    <property type="entry name" value="CheB_methylest"/>
    <property type="match status" value="1"/>
</dbReference>
<protein>
    <recommendedName>
        <fullName evidence="5">Protein-glutamate methylesterase/protein-glutamine glutaminase</fullName>
        <ecNumber evidence="5">3.1.1.61</ecNumber>
        <ecNumber evidence="5">3.5.1.44</ecNumber>
    </recommendedName>
</protein>
<keyword evidence="2 5" id="KW-0145">Chemotaxis</keyword>
<dbReference type="HAMAP" id="MF_00099">
    <property type="entry name" value="CheB_chemtxs"/>
    <property type="match status" value="1"/>
</dbReference>
<dbReference type="SMART" id="SM00448">
    <property type="entry name" value="REC"/>
    <property type="match status" value="1"/>
</dbReference>
<dbReference type="PANTHER" id="PTHR42872">
    <property type="entry name" value="PROTEIN-GLUTAMATE METHYLESTERASE/PROTEIN-GLUTAMINE GLUTAMINASE"/>
    <property type="match status" value="1"/>
</dbReference>
<evidence type="ECO:0000256" key="7">
    <source>
        <dbReference type="PROSITE-ProRule" id="PRU00169"/>
    </source>
</evidence>
<comment type="caution">
    <text evidence="10">The sequence shown here is derived from an EMBL/GenBank/DDBJ whole genome shotgun (WGS) entry which is preliminary data.</text>
</comment>
<evidence type="ECO:0000256" key="3">
    <source>
        <dbReference type="ARBA" id="ARBA00022801"/>
    </source>
</evidence>
<dbReference type="InterPro" id="IPR008248">
    <property type="entry name" value="CheB-like"/>
</dbReference>
<dbReference type="Gene3D" id="3.40.50.180">
    <property type="entry name" value="Methylesterase CheB, C-terminal domain"/>
    <property type="match status" value="1"/>
</dbReference>
<keyword evidence="5 7" id="KW-0597">Phosphoprotein</keyword>
<dbReference type="InterPro" id="IPR035909">
    <property type="entry name" value="CheB_C"/>
</dbReference>
<feature type="active site" evidence="5 6">
    <location>
        <position position="299"/>
    </location>
</feature>
<dbReference type="InterPro" id="IPR001789">
    <property type="entry name" value="Sig_transdc_resp-reg_receiver"/>
</dbReference>
<dbReference type="PIRSF" id="PIRSF000876">
    <property type="entry name" value="RR_chemtxs_CheB"/>
    <property type="match status" value="1"/>
</dbReference>
<comment type="similarity">
    <text evidence="5">Belongs to the CheB family.</text>
</comment>
<dbReference type="PROSITE" id="PS50110">
    <property type="entry name" value="RESPONSE_REGULATORY"/>
    <property type="match status" value="1"/>
</dbReference>
<evidence type="ECO:0000313" key="11">
    <source>
        <dbReference type="Proteomes" id="UP000294678"/>
    </source>
</evidence>
<evidence type="ECO:0000256" key="1">
    <source>
        <dbReference type="ARBA" id="ARBA00022490"/>
    </source>
</evidence>
<dbReference type="GO" id="GO:0008984">
    <property type="term" value="F:protein-glutamate methylesterase activity"/>
    <property type="evidence" value="ECO:0007669"/>
    <property type="project" value="UniProtKB-UniRule"/>
</dbReference>
<dbReference type="Proteomes" id="UP000294678">
    <property type="component" value="Unassembled WGS sequence"/>
</dbReference>
<evidence type="ECO:0000259" key="9">
    <source>
        <dbReference type="PROSITE" id="PS50122"/>
    </source>
</evidence>
<dbReference type="GO" id="GO:0050568">
    <property type="term" value="F:protein-glutamine glutaminase activity"/>
    <property type="evidence" value="ECO:0007669"/>
    <property type="project" value="UniProtKB-UniRule"/>
</dbReference>
<dbReference type="GO" id="GO:0000156">
    <property type="term" value="F:phosphorelay response regulator activity"/>
    <property type="evidence" value="ECO:0007669"/>
    <property type="project" value="InterPro"/>
</dbReference>
<gene>
    <name evidence="5" type="primary">cheB</name>
    <name evidence="10" type="ORF">EV215_0325</name>
</gene>
<dbReference type="GO" id="GO:0006935">
    <property type="term" value="P:chemotaxis"/>
    <property type="evidence" value="ECO:0007669"/>
    <property type="project" value="UniProtKB-UniRule"/>
</dbReference>
<dbReference type="SUPFAM" id="SSF52738">
    <property type="entry name" value="Methylesterase CheB, C-terminal domain"/>
    <property type="match status" value="1"/>
</dbReference>
<comment type="PTM">
    <text evidence="5">Phosphorylated by CheA. Phosphorylation of the N-terminal regulatory domain activates the methylesterase activity.</text>
</comment>
<comment type="function">
    <text evidence="5">Involved in chemotaxis. Part of a chemotaxis signal transduction system that modulates chemotaxis in response to various stimuli. Catalyzes the demethylation of specific methylglutamate residues introduced into the chemoreceptors (methyl-accepting chemotaxis proteins or MCP) by CheR. Also mediates the irreversible deamidation of specific glutamine residues to glutamic acid.</text>
</comment>
<dbReference type="SUPFAM" id="SSF52172">
    <property type="entry name" value="CheY-like"/>
    <property type="match status" value="1"/>
</dbReference>
<evidence type="ECO:0000256" key="4">
    <source>
        <dbReference type="ARBA" id="ARBA00048267"/>
    </source>
</evidence>
<dbReference type="Pfam" id="PF00072">
    <property type="entry name" value="Response_reg"/>
    <property type="match status" value="1"/>
</dbReference>
<dbReference type="EMBL" id="SOBG01000001">
    <property type="protein sequence ID" value="TDT72515.1"/>
    <property type="molecule type" value="Genomic_DNA"/>
</dbReference>
<organism evidence="10 11">
    <name type="scientific">Hypnocyclicus thermotrophus</name>
    <dbReference type="NCBI Taxonomy" id="1627895"/>
    <lineage>
        <taxon>Bacteria</taxon>
        <taxon>Fusobacteriati</taxon>
        <taxon>Fusobacteriota</taxon>
        <taxon>Fusobacteriia</taxon>
        <taxon>Fusobacteriales</taxon>
        <taxon>Fusobacteriaceae</taxon>
        <taxon>Hypnocyclicus</taxon>
    </lineage>
</organism>
<feature type="active site" evidence="5 6">
    <location>
        <position position="203"/>
    </location>
</feature>
<dbReference type="NCBIfam" id="NF001965">
    <property type="entry name" value="PRK00742.1"/>
    <property type="match status" value="1"/>
</dbReference>
<keyword evidence="11" id="KW-1185">Reference proteome</keyword>
<evidence type="ECO:0000259" key="8">
    <source>
        <dbReference type="PROSITE" id="PS50110"/>
    </source>
</evidence>
<comment type="domain">
    <text evidence="5">Contains a C-terminal catalytic domain, and an N-terminal region which modulates catalytic activity.</text>
</comment>
<dbReference type="PROSITE" id="PS50122">
    <property type="entry name" value="CHEB"/>
    <property type="match status" value="1"/>
</dbReference>
<dbReference type="GO" id="GO:0005737">
    <property type="term" value="C:cytoplasm"/>
    <property type="evidence" value="ECO:0007669"/>
    <property type="project" value="UniProtKB-SubCell"/>
</dbReference>
<feature type="active site" evidence="5 6">
    <location>
        <position position="176"/>
    </location>
</feature>
<comment type="subcellular location">
    <subcellularLocation>
        <location evidence="5">Cytoplasm</location>
    </subcellularLocation>
</comment>
<sequence length="358" mass="40061">MKKIRVLVADDSALIRNLIKNIIKLDNRIEIIDFAKNGIEAIEKTINLKPEVVLLDINMPKMDGLTALNRIVYEKICPVIIFSSLSKRDSVITYEAFELGAFACIEKPSSGLLLNINDISKELLQIVIEAGRIGNDINKLNLLYKRVKHKLIKTQNYYDLEDITSKVVNAVTIGISTGGPKNIYEVIPYLPENLNAPVFLVQHMPPSFIDSYAERLHRYSKLKVVVAENEMEVKNGVVYVAKGDYHLKIKKNTEGKVFIKLSKIPDDLFIPSVNIMMKSVLNVFKERTIGVLMTGMGDDGADAMVKIKKNGGFTITESKETSIVFGMPNEAIKRGGSHITLPSYAIAKEIVNRINKLK</sequence>
<feature type="modified residue" description="4-aspartylphosphate" evidence="5 7">
    <location>
        <position position="56"/>
    </location>
</feature>
<keyword evidence="3 5" id="KW-0378">Hydrolase</keyword>
<proteinExistence type="inferred from homology"/>
<dbReference type="InterPro" id="IPR011006">
    <property type="entry name" value="CheY-like_superfamily"/>
</dbReference>
<evidence type="ECO:0000256" key="5">
    <source>
        <dbReference type="HAMAP-Rule" id="MF_00099"/>
    </source>
</evidence>
<reference evidence="10 11" key="1">
    <citation type="submission" date="2019-03" db="EMBL/GenBank/DDBJ databases">
        <title>Genomic Encyclopedia of Type Strains, Phase IV (KMG-IV): sequencing the most valuable type-strain genomes for metagenomic binning, comparative biology and taxonomic classification.</title>
        <authorList>
            <person name="Goeker M."/>
        </authorList>
    </citation>
    <scope>NUCLEOTIDE SEQUENCE [LARGE SCALE GENOMIC DNA]</scope>
    <source>
        <strain evidence="10 11">DSM 100055</strain>
    </source>
</reference>
<dbReference type="RefSeq" id="WP_134112216.1">
    <property type="nucleotide sequence ID" value="NZ_SOBG01000001.1"/>
</dbReference>
<dbReference type="CDD" id="cd17541">
    <property type="entry name" value="REC_CheB-like"/>
    <property type="match status" value="1"/>
</dbReference>
<name>A0AA46E0E9_9FUSO</name>
<comment type="catalytic activity">
    <reaction evidence="5">
        <text>L-glutaminyl-[protein] + H2O = L-glutamyl-[protein] + NH4(+)</text>
        <dbReference type="Rhea" id="RHEA:16441"/>
        <dbReference type="Rhea" id="RHEA-COMP:10207"/>
        <dbReference type="Rhea" id="RHEA-COMP:10208"/>
        <dbReference type="ChEBI" id="CHEBI:15377"/>
        <dbReference type="ChEBI" id="CHEBI:28938"/>
        <dbReference type="ChEBI" id="CHEBI:29973"/>
        <dbReference type="ChEBI" id="CHEBI:30011"/>
        <dbReference type="EC" id="3.5.1.44"/>
    </reaction>
</comment>
<feature type="domain" description="CheB-type methylesterase" evidence="9">
    <location>
        <begin position="171"/>
        <end position="357"/>
    </location>
</feature>
<dbReference type="PANTHER" id="PTHR42872:SF6">
    <property type="entry name" value="PROTEIN-GLUTAMATE METHYLESTERASE_PROTEIN-GLUTAMINE GLUTAMINASE"/>
    <property type="match status" value="1"/>
</dbReference>